<dbReference type="RefSeq" id="XP_044430303.1">
    <property type="nucleotide sequence ID" value="XM_044574368.1"/>
</dbReference>
<proteinExistence type="predicted"/>
<dbReference type="Gramene" id="TraesCS7B03G0662200.1">
    <property type="protein sequence ID" value="TraesCS7B03G0662200.1.CDS1"/>
    <property type="gene ID" value="TraesCS7B03G0662200"/>
</dbReference>
<accession>A0A3B6SLF5</accession>
<dbReference type="Gramene" id="TraesCS7B02G237100.1">
    <property type="protein sequence ID" value="TraesCS7B02G237100.1.cds1"/>
    <property type="gene ID" value="TraesCS7B02G237100"/>
</dbReference>
<dbReference type="Gramene" id="TraesCAD_scaffold_005014_01G000300.1">
    <property type="protein sequence ID" value="TraesCAD_scaffold_005014_01G000300.1"/>
    <property type="gene ID" value="TraesCAD_scaffold_005014_01G000300"/>
</dbReference>
<dbReference type="Gramene" id="TraesLDM7B03G04164550.1">
    <property type="protein sequence ID" value="TraesLDM7B03G04164550.1.CDS1"/>
    <property type="gene ID" value="TraesLDM7B03G04164550"/>
</dbReference>
<dbReference type="Gramene" id="TraesPARA_EIv1.0_2431530.1">
    <property type="protein sequence ID" value="TraesPARA_EIv1.0_2431530.1.CDS1"/>
    <property type="gene ID" value="TraesPARA_EIv1.0_2431530"/>
</dbReference>
<feature type="region of interest" description="Disordered" evidence="1">
    <location>
        <begin position="70"/>
        <end position="93"/>
    </location>
</feature>
<dbReference type="Proteomes" id="UP000019116">
    <property type="component" value="Chromosome 7B"/>
</dbReference>
<dbReference type="PANTHER" id="PTHR37611">
    <property type="entry name" value="VIRUS-SPECIFIC-SIGNALING-PATHWAY REGULATED PROTEIN-RELATED"/>
    <property type="match status" value="1"/>
</dbReference>
<dbReference type="Gramene" id="TraesSYM7B03G04210240.1">
    <property type="protein sequence ID" value="TraesSYM7B03G04210240.1.CDS1"/>
    <property type="gene ID" value="TraesSYM7B03G04210240"/>
</dbReference>
<evidence type="ECO:0000313" key="3">
    <source>
        <dbReference type="Proteomes" id="UP000019116"/>
    </source>
</evidence>
<reference evidence="2" key="1">
    <citation type="submission" date="2018-08" db="EMBL/GenBank/DDBJ databases">
        <authorList>
            <person name="Rossello M."/>
        </authorList>
    </citation>
    <scope>NUCLEOTIDE SEQUENCE [LARGE SCALE GENOMIC DNA]</scope>
    <source>
        <strain evidence="2">cv. Chinese Spring</strain>
    </source>
</reference>
<reference evidence="2" key="2">
    <citation type="submission" date="2018-10" db="UniProtKB">
        <authorList>
            <consortium name="EnsemblPlants"/>
        </authorList>
    </citation>
    <scope>IDENTIFICATION</scope>
</reference>
<dbReference type="Gramene" id="TraesJUL7B03G04200130.1">
    <property type="protein sequence ID" value="TraesJUL7B03G04200130.1.CDS1"/>
    <property type="gene ID" value="TraesJUL7B03G04200130"/>
</dbReference>
<protein>
    <submittedName>
        <fullName evidence="2">Uncharacterized protein</fullName>
    </submittedName>
</protein>
<gene>
    <name evidence="2" type="primary">LOC123156213</name>
</gene>
<dbReference type="Gramene" id="TraesWEE_scaffold_030614_01G000300.1">
    <property type="protein sequence ID" value="TraesWEE_scaffold_030614_01G000300.1"/>
    <property type="gene ID" value="TraesWEE_scaffold_030614_01G000300"/>
</dbReference>
<dbReference type="STRING" id="4565.A0A3B6SLF5"/>
<dbReference type="PANTHER" id="PTHR37611:SF4">
    <property type="entry name" value="OS06G0538400 PROTEIN"/>
    <property type="match status" value="1"/>
</dbReference>
<dbReference type="Gramene" id="TraesSTA7B03G04157320.1">
    <property type="protein sequence ID" value="TraesSTA7B03G04157320.1.CDS1"/>
    <property type="gene ID" value="TraesSTA7B03G04157320"/>
</dbReference>
<evidence type="ECO:0000256" key="1">
    <source>
        <dbReference type="SAM" id="MobiDB-lite"/>
    </source>
</evidence>
<dbReference type="Gramene" id="TraesLAC7B03G04106470.1">
    <property type="protein sequence ID" value="TraesLAC7B03G04106470.1.CDS1"/>
    <property type="gene ID" value="TraesLAC7B03G04106470"/>
</dbReference>
<dbReference type="OMA" id="VSLMGHE"/>
<evidence type="ECO:0000313" key="2">
    <source>
        <dbReference type="EnsemblPlants" id="TraesCS7B02G237100.1.cds1"/>
    </source>
</evidence>
<name>A0A3B6SLF5_WHEAT</name>
<sequence>MDRQSLRVGGAGDAQEFCYVGSRQLEVAGGAFLMELLEDTPAPADQAPEAADDRLRRVMRSLEAELGVAAVPAPSAAEDGGSTADGPMSDYDDGELEEMLSELGGSLGAEAPSLAAVLPFEYWEEVPPVMGSGMGGWYVDGEGFVAGYQFRESSYYTYGEVSAVEQVYSPPLCLWE</sequence>
<dbReference type="Gramene" id="TraesARI7B03G04130730.1">
    <property type="protein sequence ID" value="TraesARI7B03G04130730.1.CDS1"/>
    <property type="gene ID" value="TraesARI7B03G04130730"/>
</dbReference>
<dbReference type="GeneID" id="123156213"/>
<keyword evidence="3" id="KW-1185">Reference proteome</keyword>
<dbReference type="Gramene" id="TraesRN7B0100665600.1">
    <property type="protein sequence ID" value="TraesRN7B0100665600.1"/>
    <property type="gene ID" value="TraesRN7B0100665600"/>
</dbReference>
<dbReference type="Gramene" id="TraesMAC7B03G04156240.1">
    <property type="protein sequence ID" value="TraesMAC7B03G04156240.1.CDS1"/>
    <property type="gene ID" value="TraesMAC7B03G04156240"/>
</dbReference>
<dbReference type="OrthoDB" id="691231at2759"/>
<dbReference type="Gramene" id="TraesNOR7B03G04207430.1">
    <property type="protein sequence ID" value="TraesNOR7B03G04207430.1.CDS1"/>
    <property type="gene ID" value="TraesNOR7B03G04207430"/>
</dbReference>
<dbReference type="Gramene" id="TraesROB_scaffold_091995_01G000300.1">
    <property type="protein sequence ID" value="TraesROB_scaffold_091995_01G000300.1"/>
    <property type="gene ID" value="TraesROB_scaffold_091995_01G000300"/>
</dbReference>
<dbReference type="Gramene" id="TraesCLE_scaffold_065544_01G000100.1">
    <property type="protein sequence ID" value="TraesCLE_scaffold_065544_01G000100.1"/>
    <property type="gene ID" value="TraesCLE_scaffold_065544_01G000100"/>
</dbReference>
<dbReference type="EnsemblPlants" id="TraesCS7B02G237100.1">
    <property type="protein sequence ID" value="TraesCS7B02G237100.1.cds1"/>
    <property type="gene ID" value="TraesCS7B02G237100"/>
</dbReference>
<dbReference type="AlphaFoldDB" id="A0A3B6SLF5"/>
<dbReference type="Gramene" id="TraesJAG7B03G04143610.1">
    <property type="protein sequence ID" value="TraesJAG7B03G04143610.1.CDS1"/>
    <property type="gene ID" value="TraesJAG7B03G04143610"/>
</dbReference>
<organism evidence="2">
    <name type="scientific">Triticum aestivum</name>
    <name type="common">Wheat</name>
    <dbReference type="NCBI Taxonomy" id="4565"/>
    <lineage>
        <taxon>Eukaryota</taxon>
        <taxon>Viridiplantae</taxon>
        <taxon>Streptophyta</taxon>
        <taxon>Embryophyta</taxon>
        <taxon>Tracheophyta</taxon>
        <taxon>Spermatophyta</taxon>
        <taxon>Magnoliopsida</taxon>
        <taxon>Liliopsida</taxon>
        <taxon>Poales</taxon>
        <taxon>Poaceae</taxon>
        <taxon>BOP clade</taxon>
        <taxon>Pooideae</taxon>
        <taxon>Triticodae</taxon>
        <taxon>Triticeae</taxon>
        <taxon>Triticinae</taxon>
        <taxon>Triticum</taxon>
    </lineage>
</organism>